<gene>
    <name evidence="1" type="ORF">COT78_03095</name>
</gene>
<reference evidence="2" key="1">
    <citation type="submission" date="2017-09" db="EMBL/GenBank/DDBJ databases">
        <title>Depth-based differentiation of microbial function through sediment-hosted aquifers and enrichment of novel symbionts in the deep terrestrial subsurface.</title>
        <authorList>
            <person name="Probst A.J."/>
            <person name="Ladd B."/>
            <person name="Jarett J.K."/>
            <person name="Geller-Mcgrath D.E."/>
            <person name="Sieber C.M.K."/>
            <person name="Emerson J.B."/>
            <person name="Anantharaman K."/>
            <person name="Thomas B.C."/>
            <person name="Malmstrom R."/>
            <person name="Stieglmeier M."/>
            <person name="Klingl A."/>
            <person name="Woyke T."/>
            <person name="Ryan C.M."/>
            <person name="Banfield J.F."/>
        </authorList>
    </citation>
    <scope>NUCLEOTIDE SEQUENCE [LARGE SCALE GENOMIC DNA]</scope>
</reference>
<sequence length="113" mass="13297">MRPTKVKPDFETLQIAIDLPRQELFDRIDRRVDERFEQGMLEEVQSLLDQGISSDWLLSLGLEYKLITQFLVSGITYNVLGNKSHNTLYEIRNTAEFMAMSQDLKYKIHQFAR</sequence>
<comment type="caution">
    <text evidence="1">The sequence shown here is derived from an EMBL/GenBank/DDBJ whole genome shotgun (WGS) entry which is preliminary data.</text>
</comment>
<name>A0A2H0W670_9BACT</name>
<evidence type="ECO:0000313" key="2">
    <source>
        <dbReference type="Proteomes" id="UP000231382"/>
    </source>
</evidence>
<dbReference type="EMBL" id="PEZW01000020">
    <property type="protein sequence ID" value="PIS07494.1"/>
    <property type="molecule type" value="Genomic_DNA"/>
</dbReference>
<dbReference type="Pfam" id="PF01715">
    <property type="entry name" value="IPPT"/>
    <property type="match status" value="1"/>
</dbReference>
<dbReference type="AlphaFoldDB" id="A0A2H0W670"/>
<dbReference type="Proteomes" id="UP000231382">
    <property type="component" value="Unassembled WGS sequence"/>
</dbReference>
<organism evidence="1 2">
    <name type="scientific">Candidatus Berkelbacteria bacterium CG10_big_fil_rev_8_21_14_0_10_43_13</name>
    <dbReference type="NCBI Taxonomy" id="1974514"/>
    <lineage>
        <taxon>Bacteria</taxon>
        <taxon>Candidatus Berkelbacteria</taxon>
    </lineage>
</organism>
<proteinExistence type="predicted"/>
<protein>
    <submittedName>
        <fullName evidence="1">Uncharacterized protein</fullName>
    </submittedName>
</protein>
<evidence type="ECO:0000313" key="1">
    <source>
        <dbReference type="EMBL" id="PIS07494.1"/>
    </source>
</evidence>
<accession>A0A2H0W670</accession>
<dbReference type="InterPro" id="IPR027417">
    <property type="entry name" value="P-loop_NTPase"/>
</dbReference>
<feature type="non-terminal residue" evidence="1">
    <location>
        <position position="113"/>
    </location>
</feature>
<dbReference type="Gene3D" id="3.40.50.300">
    <property type="entry name" value="P-loop containing nucleotide triphosphate hydrolases"/>
    <property type="match status" value="1"/>
</dbReference>